<reference evidence="1 2" key="1">
    <citation type="submission" date="2016-05" db="EMBL/GenBank/DDBJ databases">
        <title>Diversity and Homogeneity among Thermoacidophilic Verrucomicrobia Methanotrophs Linked with Geographical Origin.</title>
        <authorList>
            <person name="Erikstad H.-A."/>
            <person name="Smestad N.B."/>
            <person name="Ceballos R.M."/>
            <person name="Birkeland N.-K."/>
        </authorList>
    </citation>
    <scope>NUCLEOTIDE SEQUENCE [LARGE SCALE GENOMIC DNA]</scope>
    <source>
        <strain evidence="1 2">Phi</strain>
    </source>
</reference>
<dbReference type="RefSeq" id="WP_134440336.1">
    <property type="nucleotide sequence ID" value="NZ_CP065957.1"/>
</dbReference>
<evidence type="ECO:0000313" key="1">
    <source>
        <dbReference type="EMBL" id="TFE67930.1"/>
    </source>
</evidence>
<dbReference type="Pfam" id="PF13289">
    <property type="entry name" value="SIR2_2"/>
    <property type="match status" value="1"/>
</dbReference>
<dbReference type="Proteomes" id="UP000297713">
    <property type="component" value="Unassembled WGS sequence"/>
</dbReference>
<proteinExistence type="predicted"/>
<keyword evidence="2" id="KW-1185">Reference proteome</keyword>
<gene>
    <name evidence="1" type="ORF">A7Q10_08875</name>
</gene>
<organism evidence="1 2">
    <name type="scientific">Methylacidiphilum caldifontis</name>
    <dbReference type="NCBI Taxonomy" id="2795386"/>
    <lineage>
        <taxon>Bacteria</taxon>
        <taxon>Pseudomonadati</taxon>
        <taxon>Verrucomicrobiota</taxon>
        <taxon>Methylacidiphilae</taxon>
        <taxon>Methylacidiphilales</taxon>
        <taxon>Methylacidiphilaceae</taxon>
        <taxon>Methylacidiphilum (ex Ratnadevi et al. 2023)</taxon>
    </lineage>
</organism>
<sequence>MDNASVESCIEEILKAIDSGQVVPYLGPGILGLSKEGASLPQNPEMLSERLASLVAVPSRIRKNLWSTSQYIENYRHRKTLKALLSQLFDGECEPNELQQWIARIPRLPLVVDVWYDGSLSLALKERPSWGQIQGVSQAEYPGSWVKAYNAEDKEVEISEAYSWNTVLYKPLGSVKPQKNFIISDSDYVEVLTEIDIQTPIPDLIKELRKAKQFLFLGCRFQSQIERTWARQITKRSSSSHWAVISSPLTKNEARFLSELNIKQLDISLEDFVQKFLSFSPASSL</sequence>
<dbReference type="EMBL" id="LXQC01000145">
    <property type="protein sequence ID" value="TFE67930.1"/>
    <property type="molecule type" value="Genomic_DNA"/>
</dbReference>
<comment type="caution">
    <text evidence="1">The sequence shown here is derived from an EMBL/GenBank/DDBJ whole genome shotgun (WGS) entry which is preliminary data.</text>
</comment>
<dbReference type="OrthoDB" id="9802053at2"/>
<dbReference type="AlphaFoldDB" id="A0A4Y8PB47"/>
<name>A0A4Y8PB47_9BACT</name>
<accession>A0A4Y8PB47</accession>
<evidence type="ECO:0000313" key="2">
    <source>
        <dbReference type="Proteomes" id="UP000297713"/>
    </source>
</evidence>
<protein>
    <submittedName>
        <fullName evidence="1">Transcriptional regulator</fullName>
    </submittedName>
</protein>